<gene>
    <name evidence="2" type="ORF">RZS28_02135</name>
</gene>
<protein>
    <submittedName>
        <fullName evidence="2">Host attachment protein</fullName>
    </submittedName>
</protein>
<dbReference type="Proteomes" id="UP001626536">
    <property type="component" value="Chromosome"/>
</dbReference>
<reference evidence="2 3" key="1">
    <citation type="submission" date="2023-10" db="EMBL/GenBank/DDBJ databases">
        <title>Novel methanotroph of the genus Methylocapsa from a subarctic wetland.</title>
        <authorList>
            <person name="Belova S.E."/>
            <person name="Oshkin I.Y."/>
            <person name="Miroshnikov K."/>
            <person name="Dedysh S.N."/>
        </authorList>
    </citation>
    <scope>NUCLEOTIDE SEQUENCE [LARGE SCALE GENOMIC DNA]</scope>
    <source>
        <strain evidence="2 3">RX1</strain>
    </source>
</reference>
<dbReference type="RefSeq" id="WP_407339574.1">
    <property type="nucleotide sequence ID" value="NZ_CP136862.1"/>
</dbReference>
<evidence type="ECO:0000256" key="1">
    <source>
        <dbReference type="SAM" id="MobiDB-lite"/>
    </source>
</evidence>
<dbReference type="EMBL" id="CP136862">
    <property type="protein sequence ID" value="WOJ90128.1"/>
    <property type="molecule type" value="Genomic_DNA"/>
</dbReference>
<evidence type="ECO:0000313" key="2">
    <source>
        <dbReference type="EMBL" id="WOJ90128.1"/>
    </source>
</evidence>
<evidence type="ECO:0000313" key="3">
    <source>
        <dbReference type="Proteomes" id="UP001626536"/>
    </source>
</evidence>
<accession>A0ABZ0HU93</accession>
<feature type="region of interest" description="Disordered" evidence="1">
    <location>
        <begin position="41"/>
        <end position="76"/>
    </location>
</feature>
<dbReference type="InterPro" id="IPR019291">
    <property type="entry name" value="Host_attachment_protein"/>
</dbReference>
<organism evidence="2 3">
    <name type="scientific">Methylocapsa polymorpha</name>
    <dbReference type="NCBI Taxonomy" id="3080828"/>
    <lineage>
        <taxon>Bacteria</taxon>
        <taxon>Pseudomonadati</taxon>
        <taxon>Pseudomonadota</taxon>
        <taxon>Alphaproteobacteria</taxon>
        <taxon>Hyphomicrobiales</taxon>
        <taxon>Beijerinckiaceae</taxon>
        <taxon>Methylocapsa</taxon>
    </lineage>
</organism>
<sequence length="152" mass="16767">MSKVKIQAGDWIIVSDARKALLLANEGDEVFPNLKTREVREHEEAPNRVLNPDKPGRVQQSAASCRSAVEPSDRHEEADKHFIAGLTERLHELVASGETKGLIIVAPAHALGLIRKSSSATVRSAVRAEVDRDLTHLPVYEIEKHLLKQNGD</sequence>
<proteinExistence type="predicted"/>
<name>A0ABZ0HU93_9HYPH</name>
<keyword evidence="3" id="KW-1185">Reference proteome</keyword>
<dbReference type="Pfam" id="PF10116">
    <property type="entry name" value="Host_attach"/>
    <property type="match status" value="1"/>
</dbReference>